<evidence type="ECO:0000313" key="3">
    <source>
        <dbReference type="EMBL" id="VAW48135.1"/>
    </source>
</evidence>
<dbReference type="InterPro" id="IPR008258">
    <property type="entry name" value="Transglycosylase_SLT_dom_1"/>
</dbReference>
<name>A0A3B0VWV7_9ZZZZ</name>
<dbReference type="PANTHER" id="PTHR37423:SF2">
    <property type="entry name" value="MEMBRANE-BOUND LYTIC MUREIN TRANSGLYCOSYLASE C"/>
    <property type="match status" value="1"/>
</dbReference>
<evidence type="ECO:0000259" key="2">
    <source>
        <dbReference type="Pfam" id="PF01464"/>
    </source>
</evidence>
<dbReference type="InterPro" id="IPR023346">
    <property type="entry name" value="Lysozyme-like_dom_sf"/>
</dbReference>
<dbReference type="CDD" id="cd00254">
    <property type="entry name" value="LT-like"/>
    <property type="match status" value="1"/>
</dbReference>
<keyword evidence="3" id="KW-0326">Glycosidase</keyword>
<dbReference type="EC" id="3.2.1.-" evidence="3"/>
<dbReference type="Pfam" id="PF01464">
    <property type="entry name" value="SLT"/>
    <property type="match status" value="1"/>
</dbReference>
<dbReference type="AlphaFoldDB" id="A0A3B0VWV7"/>
<gene>
    <name evidence="3" type="ORF">MNBD_GAMMA02-1289</name>
</gene>
<sequence length="228" mass="25237">MIVQRNLTLSLFLLNLFLCLATGAAHAKSLKVFKHVDKQGIIHYSSKKPAGKSYSILNIRCPECSAWRNSVNWNTTPLILNKFTTEISSAAQKYGLQAALLKAVIHAESAFKPQAVSSAGAQGLMQLMPLTQKTYLVSNPYDPAQNINGGAAYLKHLKNTYSTMDVYLAAYNSGETAVERYGKTIPPFPETQEYVRRVKILFSRYQRKSNSTASTTSPTNTYLNTSSQ</sequence>
<accession>A0A3B0VWV7</accession>
<feature type="compositionally biased region" description="Low complexity" evidence="1">
    <location>
        <begin position="209"/>
        <end position="221"/>
    </location>
</feature>
<dbReference type="Gene3D" id="1.10.530.10">
    <property type="match status" value="1"/>
</dbReference>
<dbReference type="SUPFAM" id="SSF53955">
    <property type="entry name" value="Lysozyme-like"/>
    <property type="match status" value="1"/>
</dbReference>
<keyword evidence="3" id="KW-0378">Hydrolase</keyword>
<protein>
    <submittedName>
        <fullName evidence="3">Membrane-bound lytic murein transglycosylase D</fullName>
        <ecNumber evidence="3">3.2.1.-</ecNumber>
    </submittedName>
</protein>
<feature type="region of interest" description="Disordered" evidence="1">
    <location>
        <begin position="209"/>
        <end position="228"/>
    </location>
</feature>
<dbReference type="PANTHER" id="PTHR37423">
    <property type="entry name" value="SOLUBLE LYTIC MUREIN TRANSGLYCOSYLASE-RELATED"/>
    <property type="match status" value="1"/>
</dbReference>
<reference evidence="3" key="1">
    <citation type="submission" date="2018-06" db="EMBL/GenBank/DDBJ databases">
        <authorList>
            <person name="Zhirakovskaya E."/>
        </authorList>
    </citation>
    <scope>NUCLEOTIDE SEQUENCE</scope>
</reference>
<dbReference type="EMBL" id="UOFA01000388">
    <property type="protein sequence ID" value="VAW48135.1"/>
    <property type="molecule type" value="Genomic_DNA"/>
</dbReference>
<organism evidence="3">
    <name type="scientific">hydrothermal vent metagenome</name>
    <dbReference type="NCBI Taxonomy" id="652676"/>
    <lineage>
        <taxon>unclassified sequences</taxon>
        <taxon>metagenomes</taxon>
        <taxon>ecological metagenomes</taxon>
    </lineage>
</organism>
<feature type="domain" description="Transglycosylase SLT" evidence="2">
    <location>
        <begin position="88"/>
        <end position="183"/>
    </location>
</feature>
<evidence type="ECO:0000256" key="1">
    <source>
        <dbReference type="SAM" id="MobiDB-lite"/>
    </source>
</evidence>
<proteinExistence type="predicted"/>
<dbReference type="GO" id="GO:0016798">
    <property type="term" value="F:hydrolase activity, acting on glycosyl bonds"/>
    <property type="evidence" value="ECO:0007669"/>
    <property type="project" value="UniProtKB-KW"/>
</dbReference>